<proteinExistence type="predicted"/>
<dbReference type="Proteomes" id="UP000249254">
    <property type="component" value="Unassembled WGS sequence"/>
</dbReference>
<dbReference type="SUPFAM" id="SSF51306">
    <property type="entry name" value="LexA/Signal peptidase"/>
    <property type="match status" value="1"/>
</dbReference>
<evidence type="ECO:0000259" key="2">
    <source>
        <dbReference type="Pfam" id="PF10502"/>
    </source>
</evidence>
<name>A0A328ANA4_9CAUL</name>
<feature type="signal peptide" evidence="1">
    <location>
        <begin position="1"/>
        <end position="21"/>
    </location>
</feature>
<protein>
    <submittedName>
        <fullName evidence="3">Peptidase</fullName>
    </submittedName>
</protein>
<dbReference type="AlphaFoldDB" id="A0A328ANA4"/>
<dbReference type="EMBL" id="QFYQ01000001">
    <property type="protein sequence ID" value="RAK54924.1"/>
    <property type="molecule type" value="Genomic_DNA"/>
</dbReference>
<evidence type="ECO:0000256" key="1">
    <source>
        <dbReference type="SAM" id="SignalP"/>
    </source>
</evidence>
<keyword evidence="4" id="KW-1185">Reference proteome</keyword>
<reference evidence="4" key="1">
    <citation type="submission" date="2018-05" db="EMBL/GenBank/DDBJ databases">
        <authorList>
            <person name="Li X."/>
        </authorList>
    </citation>
    <scope>NUCLEOTIDE SEQUENCE [LARGE SCALE GENOMIC DNA]</scope>
    <source>
        <strain evidence="4">LX32</strain>
    </source>
</reference>
<dbReference type="OrthoDB" id="5360818at2"/>
<evidence type="ECO:0000313" key="4">
    <source>
        <dbReference type="Proteomes" id="UP000249254"/>
    </source>
</evidence>
<dbReference type="CDD" id="cd06530">
    <property type="entry name" value="S26_SPase_I"/>
    <property type="match status" value="1"/>
</dbReference>
<dbReference type="GO" id="GO:0006465">
    <property type="term" value="P:signal peptide processing"/>
    <property type="evidence" value="ECO:0007669"/>
    <property type="project" value="InterPro"/>
</dbReference>
<dbReference type="InterPro" id="IPR036286">
    <property type="entry name" value="LexA/Signal_pep-like_sf"/>
</dbReference>
<dbReference type="Gene3D" id="2.10.109.10">
    <property type="entry name" value="Umud Fragment, subunit A"/>
    <property type="match status" value="1"/>
</dbReference>
<dbReference type="InterPro" id="IPR019533">
    <property type="entry name" value="Peptidase_S26"/>
</dbReference>
<organism evidence="3 4">
    <name type="scientific">Phenylobacterium soli</name>
    <dbReference type="NCBI Taxonomy" id="2170551"/>
    <lineage>
        <taxon>Bacteria</taxon>
        <taxon>Pseudomonadati</taxon>
        <taxon>Pseudomonadota</taxon>
        <taxon>Alphaproteobacteria</taxon>
        <taxon>Caulobacterales</taxon>
        <taxon>Caulobacteraceae</taxon>
        <taxon>Phenylobacterium</taxon>
    </lineage>
</organism>
<sequence>MTARRRLALTALAACSGIAAAAHPNARPALLWNTTASAPEGLYALRPIARPGVGDWVAAAPPPLLAAWLDRRGYLPAGALLIKQVAAVPPSVVCHDGAGISIDGRRRAHTEPADRYGRSLPSWRGCRRLVDGEVFVLNRARGSLDSRYFGPLPSAAIVGRAVLLLVWGGGHDA</sequence>
<gene>
    <name evidence="3" type="ORF">DJ017_10485</name>
</gene>
<comment type="caution">
    <text evidence="3">The sequence shown here is derived from an EMBL/GenBank/DDBJ whole genome shotgun (WGS) entry which is preliminary data.</text>
</comment>
<feature type="chain" id="PRO_5016463273" evidence="1">
    <location>
        <begin position="22"/>
        <end position="173"/>
    </location>
</feature>
<keyword evidence="1" id="KW-0732">Signal</keyword>
<feature type="domain" description="Peptidase S26" evidence="2">
    <location>
        <begin position="25"/>
        <end position="164"/>
    </location>
</feature>
<accession>A0A328ANA4</accession>
<dbReference type="GO" id="GO:0004252">
    <property type="term" value="F:serine-type endopeptidase activity"/>
    <property type="evidence" value="ECO:0007669"/>
    <property type="project" value="InterPro"/>
</dbReference>
<dbReference type="Pfam" id="PF10502">
    <property type="entry name" value="Peptidase_S26"/>
    <property type="match status" value="1"/>
</dbReference>
<dbReference type="RefSeq" id="WP_111528674.1">
    <property type="nucleotide sequence ID" value="NZ_JBHRSG010000004.1"/>
</dbReference>
<evidence type="ECO:0000313" key="3">
    <source>
        <dbReference type="EMBL" id="RAK54924.1"/>
    </source>
</evidence>